<dbReference type="GO" id="GO:0042773">
    <property type="term" value="P:ATP synthesis coupled electron transport"/>
    <property type="evidence" value="ECO:0007669"/>
    <property type="project" value="InterPro"/>
</dbReference>
<name>A0A2R4W0L9_THEAF</name>
<dbReference type="GO" id="GO:0016491">
    <property type="term" value="F:oxidoreductase activity"/>
    <property type="evidence" value="ECO:0007669"/>
    <property type="project" value="UniProtKB-KW"/>
</dbReference>
<dbReference type="GO" id="GO:0005886">
    <property type="term" value="C:plasma membrane"/>
    <property type="evidence" value="ECO:0007669"/>
    <property type="project" value="UniProtKB-SubCell"/>
</dbReference>
<feature type="transmembrane region" description="Helical" evidence="8">
    <location>
        <begin position="6"/>
        <end position="21"/>
    </location>
</feature>
<dbReference type="PRINTS" id="PR01437">
    <property type="entry name" value="NUOXDRDTASE4"/>
</dbReference>
<dbReference type="AlphaFoldDB" id="A0A2R4W0L9"/>
<keyword evidence="6 8" id="KW-0472">Membrane</keyword>
<feature type="transmembrane region" description="Helical" evidence="8">
    <location>
        <begin position="451"/>
        <end position="477"/>
    </location>
</feature>
<keyword evidence="2" id="KW-1003">Cell membrane</keyword>
<proteinExistence type="predicted"/>
<keyword evidence="4 8" id="KW-1133">Transmembrane helix</keyword>
<comment type="subcellular location">
    <subcellularLocation>
        <location evidence="1">Cell membrane</location>
        <topology evidence="1">Multi-pass membrane protein</topology>
    </subcellularLocation>
    <subcellularLocation>
        <location evidence="7">Membrane</location>
        <topology evidence="7">Multi-pass membrane protein</topology>
    </subcellularLocation>
</comment>
<dbReference type="InterPro" id="IPR001750">
    <property type="entry name" value="ND/Mrp_TM"/>
</dbReference>
<feature type="transmembrane region" description="Helical" evidence="8">
    <location>
        <begin position="69"/>
        <end position="90"/>
    </location>
</feature>
<feature type="transmembrane region" description="Helical" evidence="8">
    <location>
        <begin position="408"/>
        <end position="431"/>
    </location>
</feature>
<gene>
    <name evidence="10" type="ORF">TDSAC_0998</name>
</gene>
<dbReference type="InterPro" id="IPR003918">
    <property type="entry name" value="NADH_UbQ_OxRdtase"/>
</dbReference>
<evidence type="ECO:0000256" key="8">
    <source>
        <dbReference type="SAM" id="Phobius"/>
    </source>
</evidence>
<dbReference type="Pfam" id="PF00361">
    <property type="entry name" value="Proton_antipo_M"/>
    <property type="match status" value="1"/>
</dbReference>
<keyword evidence="11" id="KW-1185">Reference proteome</keyword>
<evidence type="ECO:0000313" key="11">
    <source>
        <dbReference type="Proteomes" id="UP000244792"/>
    </source>
</evidence>
<dbReference type="InterPro" id="IPR052175">
    <property type="entry name" value="ComplexI-like_HydComp"/>
</dbReference>
<evidence type="ECO:0000256" key="5">
    <source>
        <dbReference type="ARBA" id="ARBA00023002"/>
    </source>
</evidence>
<protein>
    <submittedName>
        <fullName evidence="10">Hydrogenase-4 component F</fullName>
    </submittedName>
</protein>
<dbReference type="PANTHER" id="PTHR42682">
    <property type="entry name" value="HYDROGENASE-4 COMPONENT F"/>
    <property type="match status" value="1"/>
</dbReference>
<keyword evidence="3 7" id="KW-0812">Transmembrane</keyword>
<evidence type="ECO:0000256" key="4">
    <source>
        <dbReference type="ARBA" id="ARBA00022989"/>
    </source>
</evidence>
<evidence type="ECO:0000256" key="2">
    <source>
        <dbReference type="ARBA" id="ARBA00022475"/>
    </source>
</evidence>
<feature type="transmembrane region" description="Helical" evidence="8">
    <location>
        <begin position="127"/>
        <end position="147"/>
    </location>
</feature>
<feature type="transmembrane region" description="Helical" evidence="8">
    <location>
        <begin position="277"/>
        <end position="296"/>
    </location>
</feature>
<feature type="transmembrane region" description="Helical" evidence="8">
    <location>
        <begin position="102"/>
        <end position="121"/>
    </location>
</feature>
<organism evidence="10 11">
    <name type="scientific">Thermodesulfobium acidiphilum</name>
    <dbReference type="NCBI Taxonomy" id="1794699"/>
    <lineage>
        <taxon>Bacteria</taxon>
        <taxon>Pseudomonadati</taxon>
        <taxon>Thermodesulfobiota</taxon>
        <taxon>Thermodesulfobiia</taxon>
        <taxon>Thermodesulfobiales</taxon>
        <taxon>Thermodesulfobiaceae</taxon>
        <taxon>Thermodesulfobium</taxon>
    </lineage>
</organism>
<feature type="transmembrane region" description="Helical" evidence="8">
    <location>
        <begin position="316"/>
        <end position="336"/>
    </location>
</feature>
<dbReference type="PANTHER" id="PTHR42682:SF5">
    <property type="entry name" value="HYDROGENASE-4 COMPONENT F"/>
    <property type="match status" value="1"/>
</dbReference>
<dbReference type="KEGG" id="taci:TDSAC_0998"/>
<feature type="transmembrane region" description="Helical" evidence="8">
    <location>
        <begin position="159"/>
        <end position="178"/>
    </location>
</feature>
<feature type="transmembrane region" description="Helical" evidence="8">
    <location>
        <begin position="28"/>
        <end position="49"/>
    </location>
</feature>
<evidence type="ECO:0000256" key="7">
    <source>
        <dbReference type="RuleBase" id="RU000320"/>
    </source>
</evidence>
<dbReference type="EMBL" id="CP020921">
    <property type="protein sequence ID" value="AWB10351.1"/>
    <property type="molecule type" value="Genomic_DNA"/>
</dbReference>
<feature type="transmembrane region" description="Helical" evidence="8">
    <location>
        <begin position="373"/>
        <end position="396"/>
    </location>
</feature>
<accession>A0A2R4W0L9</accession>
<sequence>MILLFIVLIPIIFSFFCILPKQTKIIQWITSCAIILASLLAFISCFYVLSSGKILFLSNIFAVDLLSVPFVLVIAIVSLICSISSIGYVNRDIEINEMKKSYIKPFYILLLLFVCTMYLSVLCQNLGLIWVSIEATTVISALLVGFYRKRASLEAAWKYIILCTVGIAFALVGLILIYQAEQISLFNGVETLNWFKLISYGKNLDPNLMKISFIFIIVGYGTKAGIFPMHTWLPDAHGQSPAPISALLSGVLLNCAVYAILRHHLLLSSAVGSNFSSNLLVGFGALSMIFSVPFILTQRDIKRLFAYSSVEHMGIILIGFGLGNFFGVLGAMLHMFNHSIGKSTLFLSTGSIVKRYGSNNIARLKGIGQTKPITSIIFLCVLLAIAGSPPFGLFLSETYIAYAIFQKFGFFPGIVYLTLIATVFAAFMYYLGKMYFSNQRPDFKFKERIGLQHIFLSIPIVILIITGCFLTPSINIISKIVEYFMRGI</sequence>
<evidence type="ECO:0000256" key="6">
    <source>
        <dbReference type="ARBA" id="ARBA00023136"/>
    </source>
</evidence>
<keyword evidence="5" id="KW-0560">Oxidoreductase</keyword>
<evidence type="ECO:0000259" key="9">
    <source>
        <dbReference type="Pfam" id="PF00361"/>
    </source>
</evidence>
<dbReference type="GO" id="GO:0008137">
    <property type="term" value="F:NADH dehydrogenase (ubiquinone) activity"/>
    <property type="evidence" value="ECO:0007669"/>
    <property type="project" value="InterPro"/>
</dbReference>
<dbReference type="Proteomes" id="UP000244792">
    <property type="component" value="Chromosome"/>
</dbReference>
<feature type="transmembrane region" description="Helical" evidence="8">
    <location>
        <begin position="245"/>
        <end position="265"/>
    </location>
</feature>
<feature type="transmembrane region" description="Helical" evidence="8">
    <location>
        <begin position="211"/>
        <end position="233"/>
    </location>
</feature>
<evidence type="ECO:0000256" key="3">
    <source>
        <dbReference type="ARBA" id="ARBA00022692"/>
    </source>
</evidence>
<evidence type="ECO:0000313" key="10">
    <source>
        <dbReference type="EMBL" id="AWB10351.1"/>
    </source>
</evidence>
<reference evidence="10 11" key="1">
    <citation type="submission" date="2017-04" db="EMBL/GenBank/DDBJ databases">
        <title>Genomic insights into metabolism of Thermodesulfobium acidiphilum.</title>
        <authorList>
            <person name="Toshchakov S.V."/>
            <person name="Frolov E.N."/>
            <person name="Kublanov I.V."/>
            <person name="Samarov N.I."/>
            <person name="Novikov A."/>
            <person name="Lebedinsky A.V."/>
            <person name="Bonch-Osmolovskaya E.A."/>
            <person name="Chernyh N.A."/>
        </authorList>
    </citation>
    <scope>NUCLEOTIDE SEQUENCE [LARGE SCALE GENOMIC DNA]</scope>
    <source>
        <strain evidence="10 11">3127-1</strain>
    </source>
</reference>
<dbReference type="RefSeq" id="WP_108309158.1">
    <property type="nucleotide sequence ID" value="NZ_CP020921.1"/>
</dbReference>
<evidence type="ECO:0000256" key="1">
    <source>
        <dbReference type="ARBA" id="ARBA00004651"/>
    </source>
</evidence>
<dbReference type="OrthoDB" id="9807568at2"/>
<feature type="domain" description="NADH:quinone oxidoreductase/Mrp antiporter transmembrane" evidence="9">
    <location>
        <begin position="124"/>
        <end position="408"/>
    </location>
</feature>